<accession>A0A1D2N299</accession>
<proteinExistence type="predicted"/>
<feature type="compositionally biased region" description="Basic and acidic residues" evidence="1">
    <location>
        <begin position="42"/>
        <end position="58"/>
    </location>
</feature>
<feature type="compositionally biased region" description="Basic residues" evidence="1">
    <location>
        <begin position="130"/>
        <end position="142"/>
    </location>
</feature>
<dbReference type="Proteomes" id="UP000094527">
    <property type="component" value="Unassembled WGS sequence"/>
</dbReference>
<feature type="compositionally biased region" description="Basic and acidic residues" evidence="1">
    <location>
        <begin position="316"/>
        <end position="326"/>
    </location>
</feature>
<feature type="compositionally biased region" description="Basic residues" evidence="1">
    <location>
        <begin position="21"/>
        <end position="41"/>
    </location>
</feature>
<name>A0A1D2N299_ORCCI</name>
<reference evidence="2 3" key="1">
    <citation type="journal article" date="2016" name="Genome Biol. Evol.">
        <title>Gene Family Evolution Reflects Adaptation to Soil Environmental Stressors in the Genome of the Collembolan Orchesella cincta.</title>
        <authorList>
            <person name="Faddeeva-Vakhrusheva A."/>
            <person name="Derks M.F."/>
            <person name="Anvar S.Y."/>
            <person name="Agamennone V."/>
            <person name="Suring W."/>
            <person name="Smit S."/>
            <person name="van Straalen N.M."/>
            <person name="Roelofs D."/>
        </authorList>
    </citation>
    <scope>NUCLEOTIDE SEQUENCE [LARGE SCALE GENOMIC DNA]</scope>
    <source>
        <tissue evidence="2">Mixed pool</tissue>
    </source>
</reference>
<feature type="compositionally biased region" description="Basic and acidic residues" evidence="1">
    <location>
        <begin position="67"/>
        <end position="90"/>
    </location>
</feature>
<dbReference type="STRING" id="48709.A0A1D2N299"/>
<feature type="compositionally biased region" description="Basic and acidic residues" evidence="1">
    <location>
        <begin position="7"/>
        <end position="17"/>
    </location>
</feature>
<feature type="region of interest" description="Disordered" evidence="1">
    <location>
        <begin position="304"/>
        <end position="326"/>
    </location>
</feature>
<dbReference type="AlphaFoldDB" id="A0A1D2N299"/>
<feature type="region of interest" description="Disordered" evidence="1">
    <location>
        <begin position="1"/>
        <end position="90"/>
    </location>
</feature>
<evidence type="ECO:0000256" key="1">
    <source>
        <dbReference type="SAM" id="MobiDB-lite"/>
    </source>
</evidence>
<sequence>MAQGESPETKPNSEKLQRCKCTSRFKGRVTKFKSRPSKSKKNSSDSRHQVRLPVEKVHKQTQNSQFVRDHPKLHSESATRKHSHFVDDPNRSDDAHFYALNPTSELQESLDSIGKRIGSHTKSKGSVANSRKHSFLKGHHSRISSQAHLKRTGTVTRLQKVNRVQIIFVEIPTFKPNPKPNLSNPPSESDLVHHQIFDQHPHQDEEPSTSANSNPKRESEPQPKRPTPPLPVLDNETPLNPRKTPESIPDRPFVTDSIYNDLLDLGRFSHMQWDKNYHPCYEEKLEAFGIQPLCNCAEINQRFDTDDPPPPFPPESARKSEEFFLI</sequence>
<evidence type="ECO:0000313" key="3">
    <source>
        <dbReference type="Proteomes" id="UP000094527"/>
    </source>
</evidence>
<protein>
    <submittedName>
        <fullName evidence="2">Uncharacterized protein</fullName>
    </submittedName>
</protein>
<organism evidence="2 3">
    <name type="scientific">Orchesella cincta</name>
    <name type="common">Springtail</name>
    <name type="synonym">Podura cincta</name>
    <dbReference type="NCBI Taxonomy" id="48709"/>
    <lineage>
        <taxon>Eukaryota</taxon>
        <taxon>Metazoa</taxon>
        <taxon>Ecdysozoa</taxon>
        <taxon>Arthropoda</taxon>
        <taxon>Hexapoda</taxon>
        <taxon>Collembola</taxon>
        <taxon>Entomobryomorpha</taxon>
        <taxon>Entomobryoidea</taxon>
        <taxon>Orchesellidae</taxon>
        <taxon>Orchesellinae</taxon>
        <taxon>Orchesella</taxon>
    </lineage>
</organism>
<comment type="caution">
    <text evidence="2">The sequence shown here is derived from an EMBL/GenBank/DDBJ whole genome shotgun (WGS) entry which is preliminary data.</text>
</comment>
<gene>
    <name evidence="2" type="ORF">Ocin01_07505</name>
</gene>
<feature type="region of interest" description="Disordered" evidence="1">
    <location>
        <begin position="118"/>
        <end position="151"/>
    </location>
</feature>
<feature type="region of interest" description="Disordered" evidence="1">
    <location>
        <begin position="200"/>
        <end position="252"/>
    </location>
</feature>
<keyword evidence="3" id="KW-1185">Reference proteome</keyword>
<dbReference type="EMBL" id="LJIJ01000295">
    <property type="protein sequence ID" value="ODM99174.1"/>
    <property type="molecule type" value="Genomic_DNA"/>
</dbReference>
<evidence type="ECO:0000313" key="2">
    <source>
        <dbReference type="EMBL" id="ODM99174.1"/>
    </source>
</evidence>